<protein>
    <submittedName>
        <fullName evidence="3">Uncharacterized protein</fullName>
    </submittedName>
</protein>
<feature type="compositionally biased region" description="Basic and acidic residues" evidence="1">
    <location>
        <begin position="13"/>
        <end position="32"/>
    </location>
</feature>
<dbReference type="Proteomes" id="UP000292957">
    <property type="component" value="Unassembled WGS sequence"/>
</dbReference>
<accession>A0A4Q9PHS0</accession>
<dbReference type="EMBL" id="ML143446">
    <property type="protein sequence ID" value="TBU26423.1"/>
    <property type="molecule type" value="Genomic_DNA"/>
</dbReference>
<dbReference type="AlphaFoldDB" id="A0A4Q9PHS0"/>
<feature type="compositionally biased region" description="Polar residues" evidence="1">
    <location>
        <begin position="1"/>
        <end position="10"/>
    </location>
</feature>
<dbReference type="EMBL" id="ML145219">
    <property type="protein sequence ID" value="TBU53281.1"/>
    <property type="molecule type" value="Genomic_DNA"/>
</dbReference>
<evidence type="ECO:0000313" key="2">
    <source>
        <dbReference type="EMBL" id="TBU26423.1"/>
    </source>
</evidence>
<dbReference type="OrthoDB" id="2609391at2759"/>
<evidence type="ECO:0000313" key="3">
    <source>
        <dbReference type="EMBL" id="TBU53281.1"/>
    </source>
</evidence>
<reference evidence="3 4" key="1">
    <citation type="submission" date="2019-01" db="EMBL/GenBank/DDBJ databases">
        <title>Draft genome sequences of three monokaryotic isolates of the white-rot basidiomycete fungus Dichomitus squalens.</title>
        <authorList>
            <consortium name="DOE Joint Genome Institute"/>
            <person name="Lopez S.C."/>
            <person name="Andreopoulos B."/>
            <person name="Pangilinan J."/>
            <person name="Lipzen A."/>
            <person name="Riley R."/>
            <person name="Ahrendt S."/>
            <person name="Ng V."/>
            <person name="Barry K."/>
            <person name="Daum C."/>
            <person name="Grigoriev I.V."/>
            <person name="Hilden K.S."/>
            <person name="Makela M.R."/>
            <person name="de Vries R.P."/>
        </authorList>
    </citation>
    <scope>NUCLEOTIDE SEQUENCE [LARGE SCALE GENOMIC DNA]</scope>
    <source>
        <strain evidence="3 4">CBS 464.89</strain>
        <strain evidence="2">OM18370.1</strain>
    </source>
</reference>
<feature type="region of interest" description="Disordered" evidence="1">
    <location>
        <begin position="1"/>
        <end position="49"/>
    </location>
</feature>
<organism evidence="3 4">
    <name type="scientific">Dichomitus squalens</name>
    <dbReference type="NCBI Taxonomy" id="114155"/>
    <lineage>
        <taxon>Eukaryota</taxon>
        <taxon>Fungi</taxon>
        <taxon>Dikarya</taxon>
        <taxon>Basidiomycota</taxon>
        <taxon>Agaricomycotina</taxon>
        <taxon>Agaricomycetes</taxon>
        <taxon>Polyporales</taxon>
        <taxon>Polyporaceae</taxon>
        <taxon>Dichomitus</taxon>
    </lineage>
</organism>
<sequence>MSSFRSQMQAMSLEERHEVSQQRDSDKSKTGAEPHAQTELSHQSKDDLQVSPYPLPPLEECLEAKRAKHCMYFGFYAGRDGVQKALISSFPEEFGNRYPDDISILWPALLYLRAITKCDELELHVGVVSQRVKDQILSIQEPVGASVLVLGLFPLDREAFERRITQEGANKISKLFGTPPTWWRISQVTEGE</sequence>
<dbReference type="Proteomes" id="UP000292082">
    <property type="component" value="Unassembled WGS sequence"/>
</dbReference>
<keyword evidence="4" id="KW-1185">Reference proteome</keyword>
<evidence type="ECO:0000256" key="1">
    <source>
        <dbReference type="SAM" id="MobiDB-lite"/>
    </source>
</evidence>
<name>A0A4Q9PHS0_9APHY</name>
<gene>
    <name evidence="3" type="ORF">BD310DRAFT_938455</name>
    <name evidence="2" type="ORF">BD311DRAFT_762607</name>
</gene>
<proteinExistence type="predicted"/>
<evidence type="ECO:0000313" key="4">
    <source>
        <dbReference type="Proteomes" id="UP000292082"/>
    </source>
</evidence>